<dbReference type="KEGG" id="sacz:AOT14_05150"/>
<accession>A0A0S1AVY0</accession>
<evidence type="ECO:0000313" key="2">
    <source>
        <dbReference type="Proteomes" id="UP000061010"/>
    </source>
</evidence>
<dbReference type="AlphaFoldDB" id="A0A0S1AVY0"/>
<dbReference type="Proteomes" id="UP000061010">
    <property type="component" value="Chromosome"/>
</dbReference>
<reference evidence="1 2" key="1">
    <citation type="journal article" date="2015" name="Genome Announc.">
        <title>Complete Genome Sequencing of Stenotrophomonas acidaminiphila ZAC14D2_NAIMI4_2, a Multidrug-Resistant Strain Isolated from Sediments of a Polluted River in Mexico, Uncovers New Antibiotic Resistance Genes and a Novel Class-II Lasso Peptide Biosynthesis Gene Cluster.</title>
        <authorList>
            <person name="Vinuesa P."/>
            <person name="Ochoa-Sanchez L.E."/>
        </authorList>
    </citation>
    <scope>NUCLEOTIDE SEQUENCE [LARGE SCALE GENOMIC DNA]</scope>
    <source>
        <strain evidence="1 2">ZAC14D2_NAIMI4_2</strain>
    </source>
</reference>
<proteinExistence type="predicted"/>
<evidence type="ECO:0000313" key="1">
    <source>
        <dbReference type="EMBL" id="ALJ26960.1"/>
    </source>
</evidence>
<protein>
    <submittedName>
        <fullName evidence="1">Uncharacterized protein</fullName>
    </submittedName>
</protein>
<dbReference type="PATRIC" id="fig|128780.6.peg.523"/>
<sequence>MNTQVTDVISAVQSYVAKGYDREYRVKDGHLVDLEFGSKLDACSMRVDAALRLESGDDAEDASNIYAITDPKTGHRGLLIDAFDVFDEICHADFSEQLLAHRETVPTGDRDVPSKHGLRKVYKREFEQEPERYVLREGFPDFPACPFGGAFSILGFDTAEQTYVWLVTSIIRDPRLIRAPYQGEDFVSDE</sequence>
<dbReference type="OrthoDB" id="8418771at2"/>
<organism evidence="1 2">
    <name type="scientific">Stenotrophomonas acidaminiphila</name>
    <dbReference type="NCBI Taxonomy" id="128780"/>
    <lineage>
        <taxon>Bacteria</taxon>
        <taxon>Pseudomonadati</taxon>
        <taxon>Pseudomonadota</taxon>
        <taxon>Gammaproteobacteria</taxon>
        <taxon>Lysobacterales</taxon>
        <taxon>Lysobacteraceae</taxon>
        <taxon>Stenotrophomonas</taxon>
    </lineage>
</organism>
<name>A0A0S1AVY0_9GAMM</name>
<dbReference type="EMBL" id="CP012900">
    <property type="protein sequence ID" value="ALJ26960.1"/>
    <property type="molecule type" value="Genomic_DNA"/>
</dbReference>
<gene>
    <name evidence="1" type="ORF">AOT14_05150</name>
</gene>
<keyword evidence="2" id="KW-1185">Reference proteome</keyword>